<accession>X1D0K4</accession>
<evidence type="ECO:0000313" key="2">
    <source>
        <dbReference type="EMBL" id="GAG98642.1"/>
    </source>
</evidence>
<dbReference type="GO" id="GO:0005737">
    <property type="term" value="C:cytoplasm"/>
    <property type="evidence" value="ECO:0007669"/>
    <property type="project" value="TreeGrafter"/>
</dbReference>
<dbReference type="AlphaFoldDB" id="X1D0K4"/>
<dbReference type="Pfam" id="PF03308">
    <property type="entry name" value="MeaB"/>
    <property type="match status" value="1"/>
</dbReference>
<dbReference type="PANTHER" id="PTHR23408">
    <property type="entry name" value="METHYLMALONYL-COA MUTASE"/>
    <property type="match status" value="1"/>
</dbReference>
<sequence>MSGGKAGTAKLADQVLKGDRRALARAITLIESSRSDDRDAARELLEKLVPHSGNSLRVGISGVPGVGKSTFIESLGNHLIDQGHKVAVLAVDPSSAVSGGSILGDKTRMEKLS</sequence>
<reference evidence="2" key="1">
    <citation type="journal article" date="2014" name="Front. Microbiol.">
        <title>High frequency of phylogenetically diverse reductive dehalogenase-homologous genes in deep subseafloor sedimentary metagenomes.</title>
        <authorList>
            <person name="Kawai M."/>
            <person name="Futagami T."/>
            <person name="Toyoda A."/>
            <person name="Takaki Y."/>
            <person name="Nishi S."/>
            <person name="Hori S."/>
            <person name="Arai W."/>
            <person name="Tsubouchi T."/>
            <person name="Morono Y."/>
            <person name="Uchiyama I."/>
            <person name="Ito T."/>
            <person name="Fujiyama A."/>
            <person name="Inagaki F."/>
            <person name="Takami H."/>
        </authorList>
    </citation>
    <scope>NUCLEOTIDE SEQUENCE</scope>
    <source>
        <strain evidence="2">Expedition CK06-06</strain>
    </source>
</reference>
<gene>
    <name evidence="2" type="ORF">S01H4_47369</name>
</gene>
<feature type="non-terminal residue" evidence="2">
    <location>
        <position position="113"/>
    </location>
</feature>
<dbReference type="InterPro" id="IPR027417">
    <property type="entry name" value="P-loop_NTPase"/>
</dbReference>
<dbReference type="SUPFAM" id="SSF52540">
    <property type="entry name" value="P-loop containing nucleoside triphosphate hydrolases"/>
    <property type="match status" value="1"/>
</dbReference>
<dbReference type="InterPro" id="IPR005129">
    <property type="entry name" value="GTPase_ArgK"/>
</dbReference>
<proteinExistence type="inferred from homology"/>
<protein>
    <recommendedName>
        <fullName evidence="3">Methylmalonyl Co-A mutase-associated GTPase MeaB</fullName>
    </recommendedName>
</protein>
<dbReference type="GO" id="GO:0003924">
    <property type="term" value="F:GTPase activity"/>
    <property type="evidence" value="ECO:0007669"/>
    <property type="project" value="InterPro"/>
</dbReference>
<evidence type="ECO:0008006" key="3">
    <source>
        <dbReference type="Google" id="ProtNLM"/>
    </source>
</evidence>
<evidence type="ECO:0000256" key="1">
    <source>
        <dbReference type="ARBA" id="ARBA00009625"/>
    </source>
</evidence>
<dbReference type="Gene3D" id="3.40.50.300">
    <property type="entry name" value="P-loop containing nucleotide triphosphate hydrolases"/>
    <property type="match status" value="1"/>
</dbReference>
<dbReference type="Gene3D" id="1.20.5.170">
    <property type="match status" value="1"/>
</dbReference>
<dbReference type="PANTHER" id="PTHR23408:SF3">
    <property type="entry name" value="METHYLMALONIC ACIDURIA TYPE A PROTEIN, MITOCHONDRIAL"/>
    <property type="match status" value="1"/>
</dbReference>
<dbReference type="GO" id="GO:0005525">
    <property type="term" value="F:GTP binding"/>
    <property type="evidence" value="ECO:0007669"/>
    <property type="project" value="InterPro"/>
</dbReference>
<comment type="similarity">
    <text evidence="1">Belongs to the SIMIBI class G3E GTPase family. ArgK/MeaB subfamily.</text>
</comment>
<name>X1D0K4_9ZZZZ</name>
<organism evidence="2">
    <name type="scientific">marine sediment metagenome</name>
    <dbReference type="NCBI Taxonomy" id="412755"/>
    <lineage>
        <taxon>unclassified sequences</taxon>
        <taxon>metagenomes</taxon>
        <taxon>ecological metagenomes</taxon>
    </lineage>
</organism>
<dbReference type="EMBL" id="BART01026584">
    <property type="protein sequence ID" value="GAG98642.1"/>
    <property type="molecule type" value="Genomic_DNA"/>
</dbReference>
<comment type="caution">
    <text evidence="2">The sequence shown here is derived from an EMBL/GenBank/DDBJ whole genome shotgun (WGS) entry which is preliminary data.</text>
</comment>